<evidence type="ECO:0000256" key="2">
    <source>
        <dbReference type="ARBA" id="ARBA00022692"/>
    </source>
</evidence>
<evidence type="ECO:0000313" key="8">
    <source>
        <dbReference type="Proteomes" id="UP000294684"/>
    </source>
</evidence>
<sequence>MIRFLPFLLDLVLVLGLGFLLQSHTNQKNFRIHLIGLGLFVFILYSAFHWRSFLKEKRQYWSLFLTTLLACFVFIKVAEYDPIQVLPQKLGIKLVSLVWILFIVLSFRKLSENNFAIIGPFLAIVPAISFINFMAYPSVPIAIALAMGARNLSFQSPPKILTFYIPLIAILVFIGRDWWDDFALQRGVLVLEAFLFSHLISVWDRQKLIFFLKACILFFILNAIFILWKIAGDPTFQITSYHEDVFLIPVSLLASNALLIAGLSVIFWYEPKQSQWQKVLIILAIICSLMFLGITISRNSILSFLIFVILLFFFLQSPKNKYYAIFVFVSLLLVGIYFLIRSEKSIFSLGSSTVRISIWSFYILSTIKAHPFFGFGMFPENKIPFSFSEIPDSNSAFYIHDYITNFESFPLAHNLYVQVFGSFGIVGSLLIVVWIGILFIKNRKLILPMLKTNIALGCLLFVWAIHELYDFNSLEISNLFLLVGMFGLFRLPGSKIPGQSFILGKESLFLFLFFFLTIVCFRFAFVDHTTLKYNKYVIPHNFEFYIPKEGSIKNPEDPLPVRSFFEYRFLGSKYFFLNLASDRTFAGQAKLIEDCFQVETYPAICYSKLMQFQSNQNLSEKNKDLFLYLMSLYDPFEIYKRESL</sequence>
<feature type="transmembrane region" description="Helical" evidence="5">
    <location>
        <begin position="30"/>
        <end position="48"/>
    </location>
</feature>
<dbReference type="STRING" id="1193051.LEP1GSC017_3800"/>
<dbReference type="Proteomes" id="UP000294684">
    <property type="component" value="Unassembled WGS sequence"/>
</dbReference>
<feature type="domain" description="O-antigen ligase-related" evidence="6">
    <location>
        <begin position="283"/>
        <end position="431"/>
    </location>
</feature>
<gene>
    <name evidence="7" type="ORF">CLV96_0168</name>
</gene>
<feature type="transmembrane region" description="Helical" evidence="5">
    <location>
        <begin position="445"/>
        <end position="465"/>
    </location>
</feature>
<feature type="transmembrane region" description="Helical" evidence="5">
    <location>
        <begin position="301"/>
        <end position="316"/>
    </location>
</feature>
<keyword evidence="7" id="KW-0436">Ligase</keyword>
<evidence type="ECO:0000313" key="7">
    <source>
        <dbReference type="EMBL" id="TDY71213.1"/>
    </source>
</evidence>
<feature type="transmembrane region" description="Helical" evidence="5">
    <location>
        <begin position="275"/>
        <end position="294"/>
    </location>
</feature>
<feature type="transmembrane region" description="Helical" evidence="5">
    <location>
        <begin position="209"/>
        <end position="232"/>
    </location>
</feature>
<comment type="subcellular location">
    <subcellularLocation>
        <location evidence="1">Membrane</location>
        <topology evidence="1">Multi-pass membrane protein</topology>
    </subcellularLocation>
</comment>
<evidence type="ECO:0000256" key="1">
    <source>
        <dbReference type="ARBA" id="ARBA00004141"/>
    </source>
</evidence>
<dbReference type="RefSeq" id="WP_134151823.1">
    <property type="nucleotide sequence ID" value="NZ_SORO01000001.1"/>
</dbReference>
<dbReference type="OrthoDB" id="316998at2"/>
<dbReference type="PANTHER" id="PTHR37422:SF13">
    <property type="entry name" value="LIPOPOLYSACCHARIDE BIOSYNTHESIS PROTEIN PA4999-RELATED"/>
    <property type="match status" value="1"/>
</dbReference>
<feature type="transmembrane region" description="Helical" evidence="5">
    <location>
        <begin position="508"/>
        <end position="525"/>
    </location>
</feature>
<evidence type="ECO:0000259" key="6">
    <source>
        <dbReference type="Pfam" id="PF04932"/>
    </source>
</evidence>
<name>A0A4R8MPX2_LEPME</name>
<dbReference type="EMBL" id="SORO01000001">
    <property type="protein sequence ID" value="TDY71213.1"/>
    <property type="molecule type" value="Genomic_DNA"/>
</dbReference>
<feature type="transmembrane region" description="Helical" evidence="5">
    <location>
        <begin position="244"/>
        <end position="269"/>
    </location>
</feature>
<keyword evidence="3 5" id="KW-1133">Transmembrane helix</keyword>
<keyword evidence="4 5" id="KW-0472">Membrane</keyword>
<dbReference type="AlphaFoldDB" id="A0A4R8MPX2"/>
<evidence type="ECO:0000256" key="3">
    <source>
        <dbReference type="ARBA" id="ARBA00022989"/>
    </source>
</evidence>
<feature type="transmembrane region" description="Helical" evidence="5">
    <location>
        <begin position="60"/>
        <end position="78"/>
    </location>
</feature>
<dbReference type="InterPro" id="IPR007016">
    <property type="entry name" value="O-antigen_ligase-rel_domated"/>
</dbReference>
<feature type="transmembrane region" description="Helical" evidence="5">
    <location>
        <begin position="322"/>
        <end position="340"/>
    </location>
</feature>
<feature type="transmembrane region" description="Helical" evidence="5">
    <location>
        <begin position="156"/>
        <end position="175"/>
    </location>
</feature>
<dbReference type="GeneID" id="79825526"/>
<feature type="transmembrane region" description="Helical" evidence="5">
    <location>
        <begin position="415"/>
        <end position="438"/>
    </location>
</feature>
<dbReference type="InterPro" id="IPR051533">
    <property type="entry name" value="WaaL-like"/>
</dbReference>
<accession>A0A4R8MPX2</accession>
<dbReference type="Pfam" id="PF04932">
    <property type="entry name" value="Wzy_C"/>
    <property type="match status" value="1"/>
</dbReference>
<dbReference type="GO" id="GO:0016020">
    <property type="term" value="C:membrane"/>
    <property type="evidence" value="ECO:0007669"/>
    <property type="project" value="UniProtKB-SubCell"/>
</dbReference>
<feature type="transmembrane region" description="Helical" evidence="5">
    <location>
        <begin position="114"/>
        <end position="136"/>
    </location>
</feature>
<reference evidence="7 8" key="1">
    <citation type="submission" date="2019-03" db="EMBL/GenBank/DDBJ databases">
        <title>Genomic Encyclopedia of Archaeal and Bacterial Type Strains, Phase II (KMG-II): from individual species to whole genera.</title>
        <authorList>
            <person name="Goeker M."/>
        </authorList>
    </citation>
    <scope>NUCLEOTIDE SEQUENCE [LARGE SCALE GENOMIC DNA]</scope>
    <source>
        <strain evidence="7 8">DSM 21537</strain>
    </source>
</reference>
<dbReference type="PANTHER" id="PTHR37422">
    <property type="entry name" value="TEICHURONIC ACID BIOSYNTHESIS PROTEIN TUAE"/>
    <property type="match status" value="1"/>
</dbReference>
<organism evidence="7 8">
    <name type="scientific">Leptospira meyeri</name>
    <dbReference type="NCBI Taxonomy" id="29508"/>
    <lineage>
        <taxon>Bacteria</taxon>
        <taxon>Pseudomonadati</taxon>
        <taxon>Spirochaetota</taxon>
        <taxon>Spirochaetia</taxon>
        <taxon>Leptospirales</taxon>
        <taxon>Leptospiraceae</taxon>
        <taxon>Leptospira</taxon>
    </lineage>
</organism>
<comment type="caution">
    <text evidence="7">The sequence shown here is derived from an EMBL/GenBank/DDBJ whole genome shotgun (WGS) entry which is preliminary data.</text>
</comment>
<feature type="transmembrane region" description="Helical" evidence="5">
    <location>
        <begin position="187"/>
        <end position="203"/>
    </location>
</feature>
<feature type="transmembrane region" description="Helical" evidence="5">
    <location>
        <begin position="471"/>
        <end position="488"/>
    </location>
</feature>
<dbReference type="GO" id="GO:0016874">
    <property type="term" value="F:ligase activity"/>
    <property type="evidence" value="ECO:0007669"/>
    <property type="project" value="UniProtKB-KW"/>
</dbReference>
<feature type="transmembrane region" description="Helical" evidence="5">
    <location>
        <begin position="90"/>
        <end position="107"/>
    </location>
</feature>
<feature type="transmembrane region" description="Helical" evidence="5">
    <location>
        <begin position="361"/>
        <end position="378"/>
    </location>
</feature>
<evidence type="ECO:0000256" key="4">
    <source>
        <dbReference type="ARBA" id="ARBA00023136"/>
    </source>
</evidence>
<keyword evidence="8" id="KW-1185">Reference proteome</keyword>
<protein>
    <submittedName>
        <fullName evidence="7">O-antigen ligase</fullName>
    </submittedName>
</protein>
<proteinExistence type="predicted"/>
<evidence type="ECO:0000256" key="5">
    <source>
        <dbReference type="SAM" id="Phobius"/>
    </source>
</evidence>
<keyword evidence="2 5" id="KW-0812">Transmembrane</keyword>